<evidence type="ECO:0000256" key="1">
    <source>
        <dbReference type="SAM" id="MobiDB-lite"/>
    </source>
</evidence>
<sequence>MSEHLRLSSPASSSPGRLPPIARPDWPWAARSYSQRSQQNSPHPASSVQGSNLQSGWDTRGSFSSTNSQSGYTGTPQGRMFTTPKPAVSSNMGFLPGESTRQWSFTGFEWAVRDVHKLRDFVEGRELAALDDGTRPPPPELADFEILKQSPMLGDHKFKLEIAPTVPADNALPSTPTTLSLYITSLMLDFTQGDYETYASMMAAIKCQDDRVGERGARPDWVWEFWQNDWVFRRESEVWECPLPSLSSLLENQRIRETDSLVICVQIHSPTGPSIPQQPSVYYVPRDLLDGLEASLDNPNTGDVRFVCLEKYTGSDGSPIVSSAQSMSSILSGSTSAFGSHSTARKRIIYAHSDILIRRSEYFATMLSSSFSENPSMSTGERKLYTVVVEEADFETIYWLLKYCYANWLLFKENDDPRAAVEGIGAGFSARWLNGEQGEWDWKRFHKGGPSEDGTTDNRSATSGESLPVSTAVSRSTSRKSETYHANPTPSVSSTAAATRTSPTKATGHPGNSTRTTTASSSRRPTVPPVPNPVTMTVSHAGPSGGPRAKPISISPSNTFPASPQYPVSPRTNRQPTPMTSNPDPHSHPTPAPGPASALSVYQVAHRYIMPNLAALALEHIMSTITPQSSFALLLATSLWEELHTLIEDFVVERWDEVAASAEFEQCCKEVAAGEWGPDGGKTLMSVFRRLRSPAMPA</sequence>
<dbReference type="Gene3D" id="3.30.710.10">
    <property type="entry name" value="Potassium Channel Kv1.1, Chain A"/>
    <property type="match status" value="1"/>
</dbReference>
<dbReference type="CDD" id="cd18186">
    <property type="entry name" value="BTB_POZ_ZBTB_KLHL-like"/>
    <property type="match status" value="1"/>
</dbReference>
<accession>A0A067TL67</accession>
<feature type="compositionally biased region" description="Low complexity" evidence="1">
    <location>
        <begin position="488"/>
        <end position="525"/>
    </location>
</feature>
<dbReference type="PANTHER" id="PTHR24413">
    <property type="entry name" value="SPECKLE-TYPE POZ PROTEIN"/>
    <property type="match status" value="1"/>
</dbReference>
<dbReference type="STRING" id="685588.A0A067TL67"/>
<dbReference type="Pfam" id="PF00651">
    <property type="entry name" value="BTB"/>
    <property type="match status" value="1"/>
</dbReference>
<name>A0A067TL67_GALM3</name>
<feature type="region of interest" description="Disordered" evidence="1">
    <location>
        <begin position="1"/>
        <end position="84"/>
    </location>
</feature>
<dbReference type="AlphaFoldDB" id="A0A067TL67"/>
<evidence type="ECO:0000313" key="4">
    <source>
        <dbReference type="Proteomes" id="UP000027222"/>
    </source>
</evidence>
<feature type="compositionally biased region" description="Polar residues" evidence="1">
    <location>
        <begin position="457"/>
        <end position="476"/>
    </location>
</feature>
<dbReference type="InterPro" id="IPR000210">
    <property type="entry name" value="BTB/POZ_dom"/>
</dbReference>
<feature type="compositionally biased region" description="Polar residues" evidence="1">
    <location>
        <begin position="32"/>
        <end position="76"/>
    </location>
</feature>
<feature type="domain" description="BTB" evidence="2">
    <location>
        <begin position="347"/>
        <end position="413"/>
    </location>
</feature>
<dbReference type="Proteomes" id="UP000027222">
    <property type="component" value="Unassembled WGS sequence"/>
</dbReference>
<reference evidence="4" key="1">
    <citation type="journal article" date="2014" name="Proc. Natl. Acad. Sci. U.S.A.">
        <title>Extensive sampling of basidiomycete genomes demonstrates inadequacy of the white-rot/brown-rot paradigm for wood decay fungi.</title>
        <authorList>
            <person name="Riley R."/>
            <person name="Salamov A.A."/>
            <person name="Brown D.W."/>
            <person name="Nagy L.G."/>
            <person name="Floudas D."/>
            <person name="Held B.W."/>
            <person name="Levasseur A."/>
            <person name="Lombard V."/>
            <person name="Morin E."/>
            <person name="Otillar R."/>
            <person name="Lindquist E.A."/>
            <person name="Sun H."/>
            <person name="LaButti K.M."/>
            <person name="Schmutz J."/>
            <person name="Jabbour D."/>
            <person name="Luo H."/>
            <person name="Baker S.E."/>
            <person name="Pisabarro A.G."/>
            <person name="Walton J.D."/>
            <person name="Blanchette R.A."/>
            <person name="Henrissat B."/>
            <person name="Martin F."/>
            <person name="Cullen D."/>
            <person name="Hibbett D.S."/>
            <person name="Grigoriev I.V."/>
        </authorList>
    </citation>
    <scope>NUCLEOTIDE SEQUENCE [LARGE SCALE GENOMIC DNA]</scope>
    <source>
        <strain evidence="4">CBS 339.88</strain>
    </source>
</reference>
<protein>
    <recommendedName>
        <fullName evidence="2">BTB domain-containing protein</fullName>
    </recommendedName>
</protein>
<dbReference type="SUPFAM" id="SSF54695">
    <property type="entry name" value="POZ domain"/>
    <property type="match status" value="1"/>
</dbReference>
<gene>
    <name evidence="3" type="ORF">GALMADRAFT_262260</name>
</gene>
<dbReference type="EMBL" id="KL142368">
    <property type="protein sequence ID" value="KDR83896.1"/>
    <property type="molecule type" value="Genomic_DNA"/>
</dbReference>
<feature type="compositionally biased region" description="Polar residues" evidence="1">
    <location>
        <begin position="570"/>
        <end position="584"/>
    </location>
</feature>
<evidence type="ECO:0000259" key="2">
    <source>
        <dbReference type="PROSITE" id="PS50097"/>
    </source>
</evidence>
<keyword evidence="4" id="KW-1185">Reference proteome</keyword>
<dbReference type="InterPro" id="IPR011333">
    <property type="entry name" value="SKP1/BTB/POZ_sf"/>
</dbReference>
<dbReference type="OrthoDB" id="288590at2759"/>
<dbReference type="HOGENOM" id="CLU_011083_0_0_1"/>
<dbReference type="PROSITE" id="PS50097">
    <property type="entry name" value="BTB"/>
    <property type="match status" value="1"/>
</dbReference>
<organism evidence="3 4">
    <name type="scientific">Galerina marginata (strain CBS 339.88)</name>
    <dbReference type="NCBI Taxonomy" id="685588"/>
    <lineage>
        <taxon>Eukaryota</taxon>
        <taxon>Fungi</taxon>
        <taxon>Dikarya</taxon>
        <taxon>Basidiomycota</taxon>
        <taxon>Agaricomycotina</taxon>
        <taxon>Agaricomycetes</taxon>
        <taxon>Agaricomycetidae</taxon>
        <taxon>Agaricales</taxon>
        <taxon>Agaricineae</taxon>
        <taxon>Strophariaceae</taxon>
        <taxon>Galerina</taxon>
    </lineage>
</organism>
<proteinExistence type="predicted"/>
<evidence type="ECO:0000313" key="3">
    <source>
        <dbReference type="EMBL" id="KDR83896.1"/>
    </source>
</evidence>
<feature type="region of interest" description="Disordered" evidence="1">
    <location>
        <begin position="443"/>
        <end position="596"/>
    </location>
</feature>